<evidence type="ECO:0000256" key="4">
    <source>
        <dbReference type="ARBA" id="ARBA00022692"/>
    </source>
</evidence>
<feature type="transmembrane region" description="Helical" evidence="8">
    <location>
        <begin position="88"/>
        <end position="106"/>
    </location>
</feature>
<comment type="similarity">
    <text evidence="2">Belongs to the major facilitator superfamily.</text>
</comment>
<feature type="transmembrane region" description="Helical" evidence="8">
    <location>
        <begin position="420"/>
        <end position="442"/>
    </location>
</feature>
<evidence type="ECO:0000313" key="10">
    <source>
        <dbReference type="EMBL" id="TFY70802.1"/>
    </source>
</evidence>
<evidence type="ECO:0000259" key="9">
    <source>
        <dbReference type="PROSITE" id="PS50850"/>
    </source>
</evidence>
<dbReference type="SUPFAM" id="SSF103473">
    <property type="entry name" value="MFS general substrate transporter"/>
    <property type="match status" value="1"/>
</dbReference>
<dbReference type="GO" id="GO:0022857">
    <property type="term" value="F:transmembrane transporter activity"/>
    <property type="evidence" value="ECO:0007669"/>
    <property type="project" value="InterPro"/>
</dbReference>
<dbReference type="Gene3D" id="1.20.1250.20">
    <property type="entry name" value="MFS general substrate transporter like domains"/>
    <property type="match status" value="2"/>
</dbReference>
<feature type="transmembrane region" description="Helical" evidence="8">
    <location>
        <begin position="126"/>
        <end position="150"/>
    </location>
</feature>
<dbReference type="AlphaFoldDB" id="A0A4Y9Z8D7"/>
<dbReference type="Proteomes" id="UP000298327">
    <property type="component" value="Unassembled WGS sequence"/>
</dbReference>
<protein>
    <recommendedName>
        <fullName evidence="9">Major facilitator superfamily (MFS) profile domain-containing protein</fullName>
    </recommendedName>
</protein>
<evidence type="ECO:0000256" key="8">
    <source>
        <dbReference type="SAM" id="Phobius"/>
    </source>
</evidence>
<dbReference type="InterPro" id="IPR051788">
    <property type="entry name" value="MFS_Transporter"/>
</dbReference>
<dbReference type="PROSITE" id="PS50850">
    <property type="entry name" value="MFS"/>
    <property type="match status" value="1"/>
</dbReference>
<evidence type="ECO:0000256" key="5">
    <source>
        <dbReference type="ARBA" id="ARBA00022989"/>
    </source>
</evidence>
<keyword evidence="11" id="KW-1185">Reference proteome</keyword>
<reference evidence="10 11" key="1">
    <citation type="submission" date="2019-02" db="EMBL/GenBank/DDBJ databases">
        <title>Genome sequencing of the rare red list fungi Dentipellis fragilis.</title>
        <authorList>
            <person name="Buettner E."/>
            <person name="Kellner H."/>
        </authorList>
    </citation>
    <scope>NUCLEOTIDE SEQUENCE [LARGE SCALE GENOMIC DNA]</scope>
    <source>
        <strain evidence="10 11">DSM 105465</strain>
    </source>
</reference>
<dbReference type="InterPro" id="IPR020846">
    <property type="entry name" value="MFS_dom"/>
</dbReference>
<dbReference type="GO" id="GO:0016020">
    <property type="term" value="C:membrane"/>
    <property type="evidence" value="ECO:0007669"/>
    <property type="project" value="TreeGrafter"/>
</dbReference>
<keyword evidence="3" id="KW-0813">Transport</keyword>
<evidence type="ECO:0000256" key="6">
    <source>
        <dbReference type="ARBA" id="ARBA00023136"/>
    </source>
</evidence>
<sequence length="481" mass="50927">MPDTAHNETIASAVSAPHSLDPSSSRLYSHASAPKASHKVDNEDGIELTELPQAETLSSKDPGPSVDAESASASAGASVVPEKGAYKMLANIQFFALCWTLFLAGWNDGTTGPLLSRIQSVYNVGYTIVSLIFISNCVGFVVGSVSNIWFTDKLGFGKTIVLGSVTQVVAYCLQAPAPPFPLFVIAYCLNGFGIALQDAQANGYVASYKDNGAAKMGMLHAVYGAGALAAPLVATQFAQLHHWSFHYLTSLGVALSNAVILAAVFRFKRQEECLAQIGEGASEQGASDDSKYRQIFRLKELHLLAFFAFVYVGIEVTLGGWIVTYAKEVRGGGESSGYISAGFFGGLMLGRVTLSWLNKAVGERLVIFLYVLLAIGLELVIWLVPSLIGGAVAVSIVGLLLGPVYPIVMNEAGRILPRWLLTGCIGWIAGFGQTGSAVLPFMTGAIAGKSGIKSLQPLLVGMMGLLVVLWAMIPRGHSRAD</sequence>
<proteinExistence type="inferred from homology"/>
<dbReference type="PANTHER" id="PTHR23514">
    <property type="entry name" value="BYPASS OF STOP CODON PROTEIN 6"/>
    <property type="match status" value="1"/>
</dbReference>
<feature type="transmembrane region" description="Helical" evidence="8">
    <location>
        <begin position="390"/>
        <end position="408"/>
    </location>
</feature>
<comment type="caution">
    <text evidence="10">The sequence shown here is derived from an EMBL/GenBank/DDBJ whole genome shotgun (WGS) entry which is preliminary data.</text>
</comment>
<feature type="transmembrane region" description="Helical" evidence="8">
    <location>
        <begin position="366"/>
        <end position="384"/>
    </location>
</feature>
<dbReference type="Pfam" id="PF07690">
    <property type="entry name" value="MFS_1"/>
    <property type="match status" value="1"/>
</dbReference>
<feature type="transmembrane region" description="Helical" evidence="8">
    <location>
        <begin position="454"/>
        <end position="473"/>
    </location>
</feature>
<feature type="region of interest" description="Disordered" evidence="7">
    <location>
        <begin position="1"/>
        <end position="46"/>
    </location>
</feature>
<name>A0A4Y9Z8D7_9AGAM</name>
<keyword evidence="6 8" id="KW-0472">Membrane</keyword>
<keyword evidence="5 8" id="KW-1133">Transmembrane helix</keyword>
<feature type="domain" description="Major facilitator superfamily (MFS) profile" evidence="9">
    <location>
        <begin position="93"/>
        <end position="479"/>
    </location>
</feature>
<dbReference type="PANTHER" id="PTHR23514:SF3">
    <property type="entry name" value="BYPASS OF STOP CODON PROTEIN 6"/>
    <property type="match status" value="1"/>
</dbReference>
<feature type="transmembrane region" description="Helical" evidence="8">
    <location>
        <begin position="218"/>
        <end position="238"/>
    </location>
</feature>
<organism evidence="10 11">
    <name type="scientific">Dentipellis fragilis</name>
    <dbReference type="NCBI Taxonomy" id="205917"/>
    <lineage>
        <taxon>Eukaryota</taxon>
        <taxon>Fungi</taxon>
        <taxon>Dikarya</taxon>
        <taxon>Basidiomycota</taxon>
        <taxon>Agaricomycotina</taxon>
        <taxon>Agaricomycetes</taxon>
        <taxon>Russulales</taxon>
        <taxon>Hericiaceae</taxon>
        <taxon>Dentipellis</taxon>
    </lineage>
</organism>
<gene>
    <name evidence="10" type="ORF">EVG20_g2214</name>
</gene>
<comment type="subcellular location">
    <subcellularLocation>
        <location evidence="1">Endomembrane system</location>
        <topology evidence="1">Multi-pass membrane protein</topology>
    </subcellularLocation>
</comment>
<dbReference type="STRING" id="205917.A0A4Y9Z8D7"/>
<feature type="transmembrane region" description="Helical" evidence="8">
    <location>
        <begin position="335"/>
        <end position="354"/>
    </location>
</feature>
<dbReference type="GO" id="GO:0012505">
    <property type="term" value="C:endomembrane system"/>
    <property type="evidence" value="ECO:0007669"/>
    <property type="project" value="UniProtKB-SubCell"/>
</dbReference>
<dbReference type="InterPro" id="IPR036259">
    <property type="entry name" value="MFS_trans_sf"/>
</dbReference>
<keyword evidence="4 8" id="KW-0812">Transmembrane</keyword>
<accession>A0A4Y9Z8D7</accession>
<feature type="region of interest" description="Disordered" evidence="7">
    <location>
        <begin position="53"/>
        <end position="72"/>
    </location>
</feature>
<feature type="transmembrane region" description="Helical" evidence="8">
    <location>
        <begin position="244"/>
        <end position="265"/>
    </location>
</feature>
<dbReference type="FunFam" id="1.20.1250.20:FF:000286">
    <property type="entry name" value="MFS efflux transporter"/>
    <property type="match status" value="1"/>
</dbReference>
<dbReference type="InterPro" id="IPR011701">
    <property type="entry name" value="MFS"/>
</dbReference>
<evidence type="ECO:0000313" key="11">
    <source>
        <dbReference type="Proteomes" id="UP000298327"/>
    </source>
</evidence>
<evidence type="ECO:0000256" key="7">
    <source>
        <dbReference type="SAM" id="MobiDB-lite"/>
    </source>
</evidence>
<feature type="transmembrane region" description="Helical" evidence="8">
    <location>
        <begin position="301"/>
        <end position="323"/>
    </location>
</feature>
<evidence type="ECO:0000256" key="1">
    <source>
        <dbReference type="ARBA" id="ARBA00004127"/>
    </source>
</evidence>
<dbReference type="OrthoDB" id="413079at2759"/>
<dbReference type="EMBL" id="SEOQ01000082">
    <property type="protein sequence ID" value="TFY70802.1"/>
    <property type="molecule type" value="Genomic_DNA"/>
</dbReference>
<evidence type="ECO:0000256" key="2">
    <source>
        <dbReference type="ARBA" id="ARBA00008335"/>
    </source>
</evidence>
<evidence type="ECO:0000256" key="3">
    <source>
        <dbReference type="ARBA" id="ARBA00022448"/>
    </source>
</evidence>